<organism evidence="2 3">
    <name type="scientific">Marivirga atlantica</name>
    <dbReference type="NCBI Taxonomy" id="1548457"/>
    <lineage>
        <taxon>Bacteria</taxon>
        <taxon>Pseudomonadati</taxon>
        <taxon>Bacteroidota</taxon>
        <taxon>Cytophagia</taxon>
        <taxon>Cytophagales</taxon>
        <taxon>Marivirgaceae</taxon>
        <taxon>Marivirga</taxon>
    </lineage>
</organism>
<dbReference type="EMBL" id="JAERQG010000002">
    <property type="protein sequence ID" value="MBL0765920.1"/>
    <property type="molecule type" value="Genomic_DNA"/>
</dbReference>
<dbReference type="Proteomes" id="UP000642920">
    <property type="component" value="Unassembled WGS sequence"/>
</dbReference>
<name>A0A937DJE8_9BACT</name>
<keyword evidence="3" id="KW-1185">Reference proteome</keyword>
<feature type="signal peptide" evidence="1">
    <location>
        <begin position="1"/>
        <end position="22"/>
    </location>
</feature>
<gene>
    <name evidence="2" type="ORF">JKP34_11700</name>
</gene>
<evidence type="ECO:0000313" key="2">
    <source>
        <dbReference type="EMBL" id="MBL0765920.1"/>
    </source>
</evidence>
<protein>
    <submittedName>
        <fullName evidence="2">Pentapeptide repeat-containing protein</fullName>
    </submittedName>
</protein>
<proteinExistence type="predicted"/>
<dbReference type="InterPro" id="IPR011050">
    <property type="entry name" value="Pectin_lyase_fold/virulence"/>
</dbReference>
<accession>A0A937DJE8</accession>
<comment type="caution">
    <text evidence="2">The sequence shown here is derived from an EMBL/GenBank/DDBJ whole genome shotgun (WGS) entry which is preliminary data.</text>
</comment>
<dbReference type="Gene3D" id="2.160.20.80">
    <property type="entry name" value="E3 ubiquitin-protein ligase SopA"/>
    <property type="match status" value="1"/>
</dbReference>
<dbReference type="Pfam" id="PF13576">
    <property type="entry name" value="Pentapeptide_3"/>
    <property type="match status" value="2"/>
</dbReference>
<reference evidence="2" key="1">
    <citation type="submission" date="2021-01" db="EMBL/GenBank/DDBJ databases">
        <title>Marivirga sp. nov., isolated from intertidal surface sediments.</title>
        <authorList>
            <person name="Zhang M."/>
        </authorList>
    </citation>
    <scope>NUCLEOTIDE SEQUENCE</scope>
    <source>
        <strain evidence="2">SM1354</strain>
    </source>
</reference>
<dbReference type="AlphaFoldDB" id="A0A937DJE8"/>
<dbReference type="RefSeq" id="WP_201921430.1">
    <property type="nucleotide sequence ID" value="NZ_JAERQG010000002.1"/>
</dbReference>
<evidence type="ECO:0000313" key="3">
    <source>
        <dbReference type="Proteomes" id="UP000642920"/>
    </source>
</evidence>
<evidence type="ECO:0000256" key="1">
    <source>
        <dbReference type="SAM" id="SignalP"/>
    </source>
</evidence>
<dbReference type="InterPro" id="IPR001646">
    <property type="entry name" value="5peptide_repeat"/>
</dbReference>
<feature type="chain" id="PRO_5036768914" evidence="1">
    <location>
        <begin position="23"/>
        <end position="257"/>
    </location>
</feature>
<keyword evidence="1" id="KW-0732">Signal</keyword>
<sequence length="257" mass="29094">MKKTLFTFVLVALFFGAQKSKAQSVSAQEIVNKAFAGESVTYKNTTIKGVVDLTPCMEKKDDLPSKSWWSGGSNSIDKTISGSITFENCVFENDFLAYLHDDDTEYTFVTHFASDVTFKNCQFKGGVAFKYSEFAGTVDFSGSSIDGEANFKYAEFDETSNFSQIRFNELANFKYAEYNEMVSYANTTFNEEANFKYAQMEDGVDFSNALFNDFLNFKYTELEGEVILKNFQVKGDIDTKYTEVNGQNFTAYLLKNK</sequence>
<dbReference type="SUPFAM" id="SSF51126">
    <property type="entry name" value="Pectin lyase-like"/>
    <property type="match status" value="1"/>
</dbReference>